<dbReference type="EMBL" id="FNPC01000001">
    <property type="protein sequence ID" value="SDX65576.1"/>
    <property type="molecule type" value="Genomic_DNA"/>
</dbReference>
<feature type="region of interest" description="Disordered" evidence="1">
    <location>
        <begin position="1"/>
        <end position="112"/>
    </location>
</feature>
<feature type="compositionally biased region" description="Basic and acidic residues" evidence="1">
    <location>
        <begin position="126"/>
        <end position="136"/>
    </location>
</feature>
<proteinExistence type="predicted"/>
<name>A0A1H3DGP4_9EURY</name>
<protein>
    <submittedName>
        <fullName evidence="2">Uncharacterized protein</fullName>
    </submittedName>
</protein>
<dbReference type="Proteomes" id="UP000199079">
    <property type="component" value="Unassembled WGS sequence"/>
</dbReference>
<gene>
    <name evidence="2" type="ORF">SAMN05216564_1014</name>
</gene>
<sequence length="136" mass="15545">MSDGKPNGTDDEARNAEYYQSNRIEKEREFPTERVAREPQERPLGLKSDVGCEQADPRHEQPTPSSAYASGDGESDECRRPWQDNHTTRHLKDAECIRHERPNKDCEGNESIERPLIATAGTTDEYCSKSWDHMPI</sequence>
<reference evidence="3" key="1">
    <citation type="submission" date="2016-10" db="EMBL/GenBank/DDBJ databases">
        <authorList>
            <person name="Varghese N."/>
            <person name="Submissions S."/>
        </authorList>
    </citation>
    <scope>NUCLEOTIDE SEQUENCE [LARGE SCALE GENOMIC DNA]</scope>
    <source>
        <strain evidence="3">DC30,IBRC 10041,KCTC 4046</strain>
    </source>
</reference>
<organism evidence="2 3">
    <name type="scientific">Halopenitus persicus</name>
    <dbReference type="NCBI Taxonomy" id="1048396"/>
    <lineage>
        <taxon>Archaea</taxon>
        <taxon>Methanobacteriati</taxon>
        <taxon>Methanobacteriota</taxon>
        <taxon>Stenosarchaea group</taxon>
        <taxon>Halobacteria</taxon>
        <taxon>Halobacteriales</taxon>
        <taxon>Haloferacaceae</taxon>
        <taxon>Halopenitus</taxon>
    </lineage>
</organism>
<evidence type="ECO:0000256" key="1">
    <source>
        <dbReference type="SAM" id="MobiDB-lite"/>
    </source>
</evidence>
<dbReference type="AlphaFoldDB" id="A0A1H3DGP4"/>
<evidence type="ECO:0000313" key="2">
    <source>
        <dbReference type="EMBL" id="SDX65576.1"/>
    </source>
</evidence>
<feature type="region of interest" description="Disordered" evidence="1">
    <location>
        <begin position="117"/>
        <end position="136"/>
    </location>
</feature>
<accession>A0A1H3DGP4</accession>
<keyword evidence="3" id="KW-1185">Reference proteome</keyword>
<evidence type="ECO:0000313" key="3">
    <source>
        <dbReference type="Proteomes" id="UP000199079"/>
    </source>
</evidence>
<feature type="compositionally biased region" description="Basic and acidic residues" evidence="1">
    <location>
        <begin position="23"/>
        <end position="41"/>
    </location>
</feature>
<feature type="compositionally biased region" description="Basic and acidic residues" evidence="1">
    <location>
        <begin position="76"/>
        <end position="112"/>
    </location>
</feature>